<dbReference type="InterPro" id="IPR021343">
    <property type="entry name" value="DUF2960"/>
</dbReference>
<accession>A0A2S0VXK1</accession>
<proteinExistence type="predicted"/>
<evidence type="ECO:0000313" key="1">
    <source>
        <dbReference type="EMBL" id="AWB68905.1"/>
    </source>
</evidence>
<protein>
    <submittedName>
        <fullName evidence="1">DUF2960 domain-containing protein</fullName>
    </submittedName>
</protein>
<gene>
    <name evidence="1" type="ORF">C2869_03335</name>
</gene>
<keyword evidence="2" id="KW-1185">Reference proteome</keyword>
<sequence>MARKIQYTFKGETKLINFAFDRFNDAHEAAAAAEGIDITRFLAMEQQLQMSTRDKKAWRSYRDGEFQKMGFGDIRLVKDEEGA</sequence>
<name>A0A2S0VXK1_9ALTE</name>
<dbReference type="Pfam" id="PF11173">
    <property type="entry name" value="DUF2960"/>
    <property type="match status" value="1"/>
</dbReference>
<evidence type="ECO:0000313" key="2">
    <source>
        <dbReference type="Proteomes" id="UP000244441"/>
    </source>
</evidence>
<organism evidence="1 2">
    <name type="scientific">Saccharobesus litoralis</name>
    <dbReference type="NCBI Taxonomy" id="2172099"/>
    <lineage>
        <taxon>Bacteria</taxon>
        <taxon>Pseudomonadati</taxon>
        <taxon>Pseudomonadota</taxon>
        <taxon>Gammaproteobacteria</taxon>
        <taxon>Alteromonadales</taxon>
        <taxon>Alteromonadaceae</taxon>
        <taxon>Saccharobesus</taxon>
    </lineage>
</organism>
<dbReference type="OrthoDB" id="5820465at2"/>
<dbReference type="Proteomes" id="UP000244441">
    <property type="component" value="Chromosome"/>
</dbReference>
<dbReference type="KEGG" id="cate:C2869_03335"/>
<dbReference type="EMBL" id="CP026604">
    <property type="protein sequence ID" value="AWB68905.1"/>
    <property type="molecule type" value="Genomic_DNA"/>
</dbReference>
<reference evidence="1 2" key="1">
    <citation type="submission" date="2018-01" db="EMBL/GenBank/DDBJ databases">
        <title>Genome sequence of a Cantenovulum-like bacteria.</title>
        <authorList>
            <person name="Tan W.R."/>
            <person name="Lau N.-S."/>
            <person name="Go F."/>
            <person name="Amirul A.-A.A."/>
        </authorList>
    </citation>
    <scope>NUCLEOTIDE SEQUENCE [LARGE SCALE GENOMIC DNA]</scope>
    <source>
        <strain evidence="1 2">CCB-QB4</strain>
    </source>
</reference>
<dbReference type="RefSeq" id="WP_108604948.1">
    <property type="nucleotide sequence ID" value="NZ_CP026604.1"/>
</dbReference>
<dbReference type="AlphaFoldDB" id="A0A2S0VXK1"/>